<name>G0UXS3_TRYCI</name>
<protein>
    <submittedName>
        <fullName evidence="3">Uncharacterized protein TCIL3000_10_9680</fullName>
    </submittedName>
</protein>
<evidence type="ECO:0000256" key="1">
    <source>
        <dbReference type="SAM" id="MobiDB-lite"/>
    </source>
</evidence>
<evidence type="ECO:0000259" key="2">
    <source>
        <dbReference type="PROSITE" id="PS50969"/>
    </source>
</evidence>
<accession>G0UXS3</accession>
<feature type="domain" description="FCP1 homology" evidence="2">
    <location>
        <begin position="362"/>
        <end position="553"/>
    </location>
</feature>
<dbReference type="SMART" id="SM00577">
    <property type="entry name" value="CPDc"/>
    <property type="match status" value="1"/>
</dbReference>
<dbReference type="InterPro" id="IPR004274">
    <property type="entry name" value="FCP1_dom"/>
</dbReference>
<reference evidence="3" key="1">
    <citation type="journal article" date="2012" name="Proc. Natl. Acad. Sci. U.S.A.">
        <title>Antigenic diversity is generated by distinct evolutionary mechanisms in African trypanosome species.</title>
        <authorList>
            <person name="Jackson A.P."/>
            <person name="Berry A."/>
            <person name="Aslett M."/>
            <person name="Allison H.C."/>
            <person name="Burton P."/>
            <person name="Vavrova-Anderson J."/>
            <person name="Brown R."/>
            <person name="Browne H."/>
            <person name="Corton N."/>
            <person name="Hauser H."/>
            <person name="Gamble J."/>
            <person name="Gilderthorp R."/>
            <person name="Marcello L."/>
            <person name="McQuillan J."/>
            <person name="Otto T.D."/>
            <person name="Quail M.A."/>
            <person name="Sanders M.J."/>
            <person name="van Tonder A."/>
            <person name="Ginger M.L."/>
            <person name="Field M.C."/>
            <person name="Barry J.D."/>
            <person name="Hertz-Fowler C."/>
            <person name="Berriman M."/>
        </authorList>
    </citation>
    <scope>NUCLEOTIDE SEQUENCE</scope>
    <source>
        <strain evidence="3">IL3000</strain>
    </source>
</reference>
<feature type="compositionally biased region" description="Polar residues" evidence="1">
    <location>
        <begin position="262"/>
        <end position="275"/>
    </location>
</feature>
<dbReference type="InterPro" id="IPR036412">
    <property type="entry name" value="HAD-like_sf"/>
</dbReference>
<feature type="region of interest" description="Disordered" evidence="1">
    <location>
        <begin position="58"/>
        <end position="164"/>
    </location>
</feature>
<sequence>MGLVNDEDTSCSVTERPQVASPATKCHGDVQSDICSGATSTSAYLNRTVYSFMLDSNTKGTPVDQKSSLRSSFAVPEDGGKELVNTCSSPRSANARKHKNSHKASKTKNTTLSEENKQPSRPKSHRSSNKRGSARGMRPTNQPGTTDPSTPSSTPAPVGTVGSSVGESAIKLPQSFSVSKGPLAVVQVVSHNIADMQGERRSSCTQPSPGALGCSSRVMPLPVTGSDNKEGLSALPAQGVTHTGGSSLEDQQHRSGEMSTGDGVTSFSSIFSSPINGKGAQEESTARSVGTRNGIFSLTFSSLSESFQRTANERERIGSRDRSFSDSHDHIASGELLDGRRLSGGTTLTQNLLICPIFSAEEKERTATVVFDLDETLCNNRVNGSAILRPGAAEILKKLRSLYPRSQLNGTEASAFMSKNASKWNVKNGNSTSEQLHMETSFNNGPLLRLELVLWTASVESVARPVIKRLDPDGSIFDNVICRDTRWYDDSGYTKDLRFLGRYIERIAIVENSPPCVRLNRRNAILVTDFIRNRMDRQLYVVCMVLMEWLSNVSNLLLRKHALRTSQESRNATAHVGKEEPNPDPETGSSTAPSAGTAEATKPTKEGAAAFGGSLREMERMASAVCFIGGHPFISPVTRYVKTSTCQEAVKYLSGEGVAVPKMRRAKRRSGTRRRSSVSKQHKSKPSGDTGLGVAPLTSRS</sequence>
<dbReference type="InterPro" id="IPR023214">
    <property type="entry name" value="HAD_sf"/>
</dbReference>
<dbReference type="VEuPathDB" id="TriTrypDB:TcIL3000_10_9680"/>
<feature type="compositionally biased region" description="Basic residues" evidence="1">
    <location>
        <begin position="94"/>
        <end position="106"/>
    </location>
</feature>
<gene>
    <name evidence="3" type="ORF">TCIL3000_10_9680</name>
</gene>
<feature type="region of interest" description="Disordered" evidence="1">
    <location>
        <begin position="661"/>
        <end position="701"/>
    </location>
</feature>
<dbReference type="EMBL" id="HE575323">
    <property type="protein sequence ID" value="CCC94190.1"/>
    <property type="molecule type" value="Genomic_DNA"/>
</dbReference>
<feature type="compositionally biased region" description="Polar residues" evidence="1">
    <location>
        <begin position="58"/>
        <end position="71"/>
    </location>
</feature>
<evidence type="ECO:0000313" key="3">
    <source>
        <dbReference type="EMBL" id="CCC94190.1"/>
    </source>
</evidence>
<feature type="compositionally biased region" description="Basic residues" evidence="1">
    <location>
        <begin position="662"/>
        <end position="685"/>
    </location>
</feature>
<dbReference type="Gene3D" id="3.40.50.1000">
    <property type="entry name" value="HAD superfamily/HAD-like"/>
    <property type="match status" value="1"/>
</dbReference>
<dbReference type="SUPFAM" id="SSF56784">
    <property type="entry name" value="HAD-like"/>
    <property type="match status" value="2"/>
</dbReference>
<dbReference type="InterPro" id="IPR050365">
    <property type="entry name" value="TIM50"/>
</dbReference>
<dbReference type="PANTHER" id="PTHR12210">
    <property type="entry name" value="DULLARD PROTEIN PHOSPHATASE"/>
    <property type="match status" value="1"/>
</dbReference>
<feature type="compositionally biased region" description="Low complexity" evidence="1">
    <location>
        <begin position="143"/>
        <end position="161"/>
    </location>
</feature>
<feature type="region of interest" description="Disordered" evidence="1">
    <location>
        <begin position="568"/>
        <end position="605"/>
    </location>
</feature>
<dbReference type="PROSITE" id="PS50969">
    <property type="entry name" value="FCP1"/>
    <property type="match status" value="1"/>
</dbReference>
<feature type="compositionally biased region" description="Basic residues" evidence="1">
    <location>
        <begin position="120"/>
        <end position="133"/>
    </location>
</feature>
<dbReference type="AlphaFoldDB" id="G0UXS3"/>
<dbReference type="Pfam" id="PF03031">
    <property type="entry name" value="NIF"/>
    <property type="match status" value="1"/>
</dbReference>
<feature type="region of interest" description="Disordered" evidence="1">
    <location>
        <begin position="196"/>
        <end position="288"/>
    </location>
</feature>
<organism evidence="3">
    <name type="scientific">Trypanosoma congolense (strain IL3000)</name>
    <dbReference type="NCBI Taxonomy" id="1068625"/>
    <lineage>
        <taxon>Eukaryota</taxon>
        <taxon>Discoba</taxon>
        <taxon>Euglenozoa</taxon>
        <taxon>Kinetoplastea</taxon>
        <taxon>Metakinetoplastina</taxon>
        <taxon>Trypanosomatida</taxon>
        <taxon>Trypanosomatidae</taxon>
        <taxon>Trypanosoma</taxon>
        <taxon>Nannomonas</taxon>
    </lineage>
</organism>
<proteinExistence type="predicted"/>
<feature type="compositionally biased region" description="Polar residues" evidence="1">
    <location>
        <begin position="240"/>
        <end position="249"/>
    </location>
</feature>